<dbReference type="InterPro" id="IPR018893">
    <property type="entry name" value="T8SS_CsgF"/>
</dbReference>
<keyword evidence="3 4" id="KW-0732">Signal</keyword>
<evidence type="ECO:0000256" key="4">
    <source>
        <dbReference type="SAM" id="SignalP"/>
    </source>
</evidence>
<dbReference type="AlphaFoldDB" id="A0A853G3H5"/>
<gene>
    <name evidence="5" type="ORF">H0A72_19095</name>
</gene>
<evidence type="ECO:0000256" key="1">
    <source>
        <dbReference type="ARBA" id="ARBA00003989"/>
    </source>
</evidence>
<comment type="function">
    <text evidence="1">May be involved in the biogenesis of curli organelles.</text>
</comment>
<evidence type="ECO:0000313" key="5">
    <source>
        <dbReference type="EMBL" id="NYT51423.1"/>
    </source>
</evidence>
<evidence type="ECO:0000256" key="3">
    <source>
        <dbReference type="ARBA" id="ARBA00022729"/>
    </source>
</evidence>
<dbReference type="Proteomes" id="UP000559809">
    <property type="component" value="Unassembled WGS sequence"/>
</dbReference>
<reference evidence="5 6" key="1">
    <citation type="submission" date="2020-07" db="EMBL/GenBank/DDBJ databases">
        <title>Taxonomic revisions and descriptions of new bacterial species based on genomic comparisons in the high-G+C-content subgroup of the family Alcaligenaceae.</title>
        <authorList>
            <person name="Szabo A."/>
            <person name="Felfoldi T."/>
        </authorList>
    </citation>
    <scope>NUCLEOTIDE SEQUENCE [LARGE SCALE GENOMIC DNA]</scope>
    <source>
        <strain evidence="5 6">LMG 24012</strain>
    </source>
</reference>
<keyword evidence="6" id="KW-1185">Reference proteome</keyword>
<feature type="signal peptide" evidence="4">
    <location>
        <begin position="1"/>
        <end position="27"/>
    </location>
</feature>
<evidence type="ECO:0000313" key="6">
    <source>
        <dbReference type="Proteomes" id="UP000559809"/>
    </source>
</evidence>
<feature type="chain" id="PRO_5033013566" description="Curli production assembly/transport component CsgF" evidence="4">
    <location>
        <begin position="28"/>
        <end position="148"/>
    </location>
</feature>
<proteinExistence type="predicted"/>
<comment type="caution">
    <text evidence="5">The sequence shown here is derived from an EMBL/GenBank/DDBJ whole genome shotgun (WGS) entry which is preliminary data.</text>
</comment>
<evidence type="ECO:0000256" key="2">
    <source>
        <dbReference type="ARBA" id="ARBA00014031"/>
    </source>
</evidence>
<name>A0A853G3H5_9BURK</name>
<protein>
    <recommendedName>
        <fullName evidence="2">Curli production assembly/transport component CsgF</fullName>
    </recommendedName>
</protein>
<dbReference type="Pfam" id="PF10614">
    <property type="entry name" value="CsgF"/>
    <property type="match status" value="1"/>
</dbReference>
<dbReference type="PROSITE" id="PS51257">
    <property type="entry name" value="PROKAR_LIPOPROTEIN"/>
    <property type="match status" value="1"/>
</dbReference>
<accession>A0A853G3H5</accession>
<dbReference type="EMBL" id="JACCEM010000011">
    <property type="protein sequence ID" value="NYT51423.1"/>
    <property type="molecule type" value="Genomic_DNA"/>
</dbReference>
<sequence length="148" mass="15655">MHTKKHIGLRRALMTAALALAGSQACATPLVYYPLNPSFGGNPLNGPVLLNSALATNKHTNPDLDEARDALENKTPLEVFNETLERSIISRLATAASSKIIGPDGQFVPGTLETDNFTITVADLGNGFLSITTTDKMTGGLTTFQVGK</sequence>
<organism evidence="5 6">
    <name type="scientific">Parapusillimonas granuli</name>
    <dbReference type="NCBI Taxonomy" id="380911"/>
    <lineage>
        <taxon>Bacteria</taxon>
        <taxon>Pseudomonadati</taxon>
        <taxon>Pseudomonadota</taxon>
        <taxon>Betaproteobacteria</taxon>
        <taxon>Burkholderiales</taxon>
        <taxon>Alcaligenaceae</taxon>
        <taxon>Parapusillimonas</taxon>
    </lineage>
</organism>